<evidence type="ECO:0000256" key="1">
    <source>
        <dbReference type="ARBA" id="ARBA00009013"/>
    </source>
</evidence>
<feature type="domain" description="STAS" evidence="2">
    <location>
        <begin position="1"/>
        <end position="112"/>
    </location>
</feature>
<dbReference type="NCBIfam" id="TIGR00377">
    <property type="entry name" value="ant_ant_sig"/>
    <property type="match status" value="1"/>
</dbReference>
<evidence type="ECO:0000313" key="3">
    <source>
        <dbReference type="EMBL" id="MPN52393.1"/>
    </source>
</evidence>
<dbReference type="SUPFAM" id="SSF52091">
    <property type="entry name" value="SpoIIaa-like"/>
    <property type="match status" value="1"/>
</dbReference>
<dbReference type="InterPro" id="IPR003658">
    <property type="entry name" value="Anti-sigma_ant"/>
</dbReference>
<dbReference type="PANTHER" id="PTHR33495">
    <property type="entry name" value="ANTI-SIGMA FACTOR ANTAGONIST TM_1081-RELATED-RELATED"/>
    <property type="match status" value="1"/>
</dbReference>
<gene>
    <name evidence="3" type="primary">spoIIAA_13</name>
    <name evidence="3" type="ORF">SDC9_200054</name>
</gene>
<dbReference type="EMBL" id="VSSQ01118460">
    <property type="protein sequence ID" value="MPN52393.1"/>
    <property type="molecule type" value="Genomic_DNA"/>
</dbReference>
<dbReference type="PANTHER" id="PTHR33495:SF2">
    <property type="entry name" value="ANTI-SIGMA FACTOR ANTAGONIST TM_1081-RELATED"/>
    <property type="match status" value="1"/>
</dbReference>
<proteinExistence type="inferred from homology"/>
<dbReference type="InterPro" id="IPR036513">
    <property type="entry name" value="STAS_dom_sf"/>
</dbReference>
<protein>
    <submittedName>
        <fullName evidence="3">Anti-sigma F factor antagonist</fullName>
    </submittedName>
</protein>
<dbReference type="Pfam" id="PF01740">
    <property type="entry name" value="STAS"/>
    <property type="match status" value="1"/>
</dbReference>
<comment type="similarity">
    <text evidence="1">Belongs to the anti-sigma-factor antagonist family.</text>
</comment>
<dbReference type="GO" id="GO:0043856">
    <property type="term" value="F:anti-sigma factor antagonist activity"/>
    <property type="evidence" value="ECO:0007669"/>
    <property type="project" value="InterPro"/>
</dbReference>
<name>A0A645IYV8_9ZZZZ</name>
<dbReference type="CDD" id="cd07043">
    <property type="entry name" value="STAS_anti-anti-sigma_factors"/>
    <property type="match status" value="1"/>
</dbReference>
<evidence type="ECO:0000259" key="2">
    <source>
        <dbReference type="PROSITE" id="PS50801"/>
    </source>
</evidence>
<sequence length="112" mass="11965">MKSKYSADGILTIRPSGDIDHHAARTLREEADVLIDDNHPKKVIIDLSGTEFMDSSGLGFILGRLRKCASQGISLALANPSGRTMRILEMAGADKMIEIISPEDGGKGAGIE</sequence>
<organism evidence="3">
    <name type="scientific">bioreactor metagenome</name>
    <dbReference type="NCBI Taxonomy" id="1076179"/>
    <lineage>
        <taxon>unclassified sequences</taxon>
        <taxon>metagenomes</taxon>
        <taxon>ecological metagenomes</taxon>
    </lineage>
</organism>
<dbReference type="Gene3D" id="3.30.750.24">
    <property type="entry name" value="STAS domain"/>
    <property type="match status" value="1"/>
</dbReference>
<dbReference type="PROSITE" id="PS50801">
    <property type="entry name" value="STAS"/>
    <property type="match status" value="1"/>
</dbReference>
<reference evidence="3" key="1">
    <citation type="submission" date="2019-08" db="EMBL/GenBank/DDBJ databases">
        <authorList>
            <person name="Kucharzyk K."/>
            <person name="Murdoch R.W."/>
            <person name="Higgins S."/>
            <person name="Loffler F."/>
        </authorList>
    </citation>
    <scope>NUCLEOTIDE SEQUENCE</scope>
</reference>
<accession>A0A645IYV8</accession>
<dbReference type="AlphaFoldDB" id="A0A645IYV8"/>
<comment type="caution">
    <text evidence="3">The sequence shown here is derived from an EMBL/GenBank/DDBJ whole genome shotgun (WGS) entry which is preliminary data.</text>
</comment>
<dbReference type="InterPro" id="IPR002645">
    <property type="entry name" value="STAS_dom"/>
</dbReference>